<evidence type="ECO:0000256" key="2">
    <source>
        <dbReference type="SAM" id="MobiDB-lite"/>
    </source>
</evidence>
<feature type="compositionally biased region" description="Low complexity" evidence="2">
    <location>
        <begin position="52"/>
        <end position="64"/>
    </location>
</feature>
<gene>
    <name evidence="3" type="ORF">LPJ61_007054</name>
</gene>
<dbReference type="EMBL" id="JANBOI010004238">
    <property type="protein sequence ID" value="KAJ1717911.1"/>
    <property type="molecule type" value="Genomic_DNA"/>
</dbReference>
<proteinExistence type="predicted"/>
<reference evidence="3" key="1">
    <citation type="submission" date="2022-07" db="EMBL/GenBank/DDBJ databases">
        <title>Phylogenomic reconstructions and comparative analyses of Kickxellomycotina fungi.</title>
        <authorList>
            <person name="Reynolds N.K."/>
            <person name="Stajich J.E."/>
            <person name="Barry K."/>
            <person name="Grigoriev I.V."/>
            <person name="Crous P."/>
            <person name="Smith M.E."/>
        </authorList>
    </citation>
    <scope>NUCLEOTIDE SEQUENCE</scope>
    <source>
        <strain evidence="3">BCRC 34381</strain>
    </source>
</reference>
<sequence length="187" mass="19738">MSLRSDGDQSALAEIEGPGAGPTTGGTSEGPAGAASGAAPMEIEEATRETSAEQSEQAAREAAALSERTRGLLRGFREQSEAVLESEWTALLEFMARTRADMATSAVETAFQEARAGVRAFAAEVAREQSTIEELKEMTRAAEARLAAADKGREDQQREVEQLAHEILKSEGLAYRVGPGGPSTSPQ</sequence>
<evidence type="ECO:0000313" key="4">
    <source>
        <dbReference type="Proteomes" id="UP001143981"/>
    </source>
</evidence>
<accession>A0A9W8CMV4</accession>
<organism evidence="3 4">
    <name type="scientific">Coemansia biformis</name>
    <dbReference type="NCBI Taxonomy" id="1286918"/>
    <lineage>
        <taxon>Eukaryota</taxon>
        <taxon>Fungi</taxon>
        <taxon>Fungi incertae sedis</taxon>
        <taxon>Zoopagomycota</taxon>
        <taxon>Kickxellomycotina</taxon>
        <taxon>Kickxellomycetes</taxon>
        <taxon>Kickxellales</taxon>
        <taxon>Kickxellaceae</taxon>
        <taxon>Coemansia</taxon>
    </lineage>
</organism>
<evidence type="ECO:0000256" key="1">
    <source>
        <dbReference type="SAM" id="Coils"/>
    </source>
</evidence>
<dbReference type="Proteomes" id="UP001143981">
    <property type="component" value="Unassembled WGS sequence"/>
</dbReference>
<feature type="coiled-coil region" evidence="1">
    <location>
        <begin position="118"/>
        <end position="166"/>
    </location>
</feature>
<comment type="caution">
    <text evidence="3">The sequence shown here is derived from an EMBL/GenBank/DDBJ whole genome shotgun (WGS) entry which is preliminary data.</text>
</comment>
<dbReference type="AlphaFoldDB" id="A0A9W8CMV4"/>
<protein>
    <submittedName>
        <fullName evidence="3">Uncharacterized protein</fullName>
    </submittedName>
</protein>
<feature type="compositionally biased region" description="Low complexity" evidence="2">
    <location>
        <begin position="29"/>
        <end position="40"/>
    </location>
</feature>
<keyword evidence="4" id="KW-1185">Reference proteome</keyword>
<evidence type="ECO:0000313" key="3">
    <source>
        <dbReference type="EMBL" id="KAJ1717911.1"/>
    </source>
</evidence>
<name>A0A9W8CMV4_9FUNG</name>
<feature type="compositionally biased region" description="Gly residues" evidence="2">
    <location>
        <begin position="18"/>
        <end position="28"/>
    </location>
</feature>
<keyword evidence="1" id="KW-0175">Coiled coil</keyword>
<feature type="region of interest" description="Disordered" evidence="2">
    <location>
        <begin position="1"/>
        <end position="64"/>
    </location>
</feature>